<dbReference type="CDD" id="cd19540">
    <property type="entry name" value="LCL_NRPS-like"/>
    <property type="match status" value="2"/>
</dbReference>
<dbReference type="Gene3D" id="3.30.559.30">
    <property type="entry name" value="Nonribosomal peptide synthetase, condensation domain"/>
    <property type="match status" value="6"/>
</dbReference>
<dbReference type="InterPro" id="IPR010071">
    <property type="entry name" value="AA_adenyl_dom"/>
</dbReference>
<dbReference type="SMART" id="SM00824">
    <property type="entry name" value="PKS_TE"/>
    <property type="match status" value="1"/>
</dbReference>
<dbReference type="GeneID" id="93507244"/>
<evidence type="ECO:0000313" key="9">
    <source>
        <dbReference type="Proteomes" id="UP001611263"/>
    </source>
</evidence>
<feature type="compositionally biased region" description="Low complexity" evidence="6">
    <location>
        <begin position="31"/>
        <end position="50"/>
    </location>
</feature>
<dbReference type="PANTHER" id="PTHR45527:SF1">
    <property type="entry name" value="FATTY ACID SYNTHASE"/>
    <property type="match status" value="1"/>
</dbReference>
<dbReference type="SUPFAM" id="SSF47336">
    <property type="entry name" value="ACP-like"/>
    <property type="match status" value="5"/>
</dbReference>
<comment type="caution">
    <text evidence="8">The sequence shown here is derived from an EMBL/GenBank/DDBJ whole genome shotgun (WGS) entry which is preliminary data.</text>
</comment>
<dbReference type="Gene3D" id="3.40.50.12780">
    <property type="entry name" value="N-terminal domain of ligase-like"/>
    <property type="match status" value="2"/>
</dbReference>
<keyword evidence="2" id="KW-0596">Phosphopantetheine</keyword>
<dbReference type="NCBIfam" id="TIGR01733">
    <property type="entry name" value="AA-adenyl-dom"/>
    <property type="match status" value="5"/>
</dbReference>
<dbReference type="InterPro" id="IPR010060">
    <property type="entry name" value="NRPS_synth"/>
</dbReference>
<evidence type="ECO:0000256" key="5">
    <source>
        <dbReference type="ARBA" id="ARBA00023194"/>
    </source>
</evidence>
<dbReference type="SUPFAM" id="SSF53474">
    <property type="entry name" value="alpha/beta-Hydrolases"/>
    <property type="match status" value="1"/>
</dbReference>
<dbReference type="InterPro" id="IPR020802">
    <property type="entry name" value="TesA-like"/>
</dbReference>
<evidence type="ECO:0000256" key="4">
    <source>
        <dbReference type="ARBA" id="ARBA00022737"/>
    </source>
</evidence>
<dbReference type="PROSITE" id="PS00012">
    <property type="entry name" value="PHOSPHOPANTETHEINE"/>
    <property type="match status" value="4"/>
</dbReference>
<dbReference type="InterPro" id="IPR036736">
    <property type="entry name" value="ACP-like_sf"/>
</dbReference>
<evidence type="ECO:0000256" key="6">
    <source>
        <dbReference type="SAM" id="MobiDB-lite"/>
    </source>
</evidence>
<dbReference type="Pfam" id="PF13193">
    <property type="entry name" value="AMP-binding_C"/>
    <property type="match status" value="4"/>
</dbReference>
<dbReference type="Pfam" id="PF00668">
    <property type="entry name" value="Condensation"/>
    <property type="match status" value="6"/>
</dbReference>
<feature type="region of interest" description="Disordered" evidence="6">
    <location>
        <begin position="1"/>
        <end position="54"/>
    </location>
</feature>
<dbReference type="NCBIfam" id="NF003417">
    <property type="entry name" value="PRK04813.1"/>
    <property type="match status" value="5"/>
</dbReference>
<dbReference type="Gene3D" id="3.40.50.980">
    <property type="match status" value="6"/>
</dbReference>
<proteinExistence type="predicted"/>
<dbReference type="InterPro" id="IPR009081">
    <property type="entry name" value="PP-bd_ACP"/>
</dbReference>
<dbReference type="Gene3D" id="2.30.38.10">
    <property type="entry name" value="Luciferase, Domain 3"/>
    <property type="match status" value="3"/>
</dbReference>
<dbReference type="CDD" id="cd19543">
    <property type="entry name" value="DCL_NRPS"/>
    <property type="match status" value="1"/>
</dbReference>
<feature type="region of interest" description="Disordered" evidence="6">
    <location>
        <begin position="2011"/>
        <end position="2035"/>
    </location>
</feature>
<feature type="domain" description="Carrier" evidence="7">
    <location>
        <begin position="5695"/>
        <end position="5770"/>
    </location>
</feature>
<accession>A0ABW7TM35</accession>
<feature type="domain" description="Carrier" evidence="7">
    <location>
        <begin position="2536"/>
        <end position="2610"/>
    </location>
</feature>
<feature type="compositionally biased region" description="Basic and acidic residues" evidence="6">
    <location>
        <begin position="1"/>
        <end position="12"/>
    </location>
</feature>
<keyword evidence="4" id="KW-0677">Repeat</keyword>
<dbReference type="InterPro" id="IPR006162">
    <property type="entry name" value="Ppantetheine_attach_site"/>
</dbReference>
<feature type="domain" description="Carrier" evidence="7">
    <location>
        <begin position="4649"/>
        <end position="4725"/>
    </location>
</feature>
<dbReference type="RefSeq" id="WP_033242902.1">
    <property type="nucleotide sequence ID" value="NZ_JBIRUQ010000003.1"/>
</dbReference>
<dbReference type="CDD" id="cd17646">
    <property type="entry name" value="A_NRPS_AB3403-like"/>
    <property type="match status" value="1"/>
</dbReference>
<evidence type="ECO:0000259" key="7">
    <source>
        <dbReference type="PROSITE" id="PS50075"/>
    </source>
</evidence>
<dbReference type="EMBL" id="JBIRUQ010000003">
    <property type="protein sequence ID" value="MFI1461920.1"/>
    <property type="molecule type" value="Genomic_DNA"/>
</dbReference>
<dbReference type="SUPFAM" id="SSF52777">
    <property type="entry name" value="CoA-dependent acyltransferases"/>
    <property type="match status" value="12"/>
</dbReference>
<dbReference type="InterPro" id="IPR000873">
    <property type="entry name" value="AMP-dep_synth/lig_dom"/>
</dbReference>
<reference evidence="8 9" key="1">
    <citation type="submission" date="2024-10" db="EMBL/GenBank/DDBJ databases">
        <title>The Natural Products Discovery Center: Release of the First 8490 Sequenced Strains for Exploring Actinobacteria Biosynthetic Diversity.</title>
        <authorList>
            <person name="Kalkreuter E."/>
            <person name="Kautsar S.A."/>
            <person name="Yang D."/>
            <person name="Bader C.D."/>
            <person name="Teijaro C.N."/>
            <person name="Fluegel L."/>
            <person name="Davis C.M."/>
            <person name="Simpson J.R."/>
            <person name="Lauterbach L."/>
            <person name="Steele A.D."/>
            <person name="Gui C."/>
            <person name="Meng S."/>
            <person name="Li G."/>
            <person name="Viehrig K."/>
            <person name="Ye F."/>
            <person name="Su P."/>
            <person name="Kiefer A.F."/>
            <person name="Nichols A."/>
            <person name="Cepeda A.J."/>
            <person name="Yan W."/>
            <person name="Fan B."/>
            <person name="Jiang Y."/>
            <person name="Adhikari A."/>
            <person name="Zheng C.-J."/>
            <person name="Schuster L."/>
            <person name="Cowan T.M."/>
            <person name="Smanski M.J."/>
            <person name="Chevrette M.G."/>
            <person name="De Carvalho L.P.S."/>
            <person name="Shen B."/>
        </authorList>
    </citation>
    <scope>NUCLEOTIDE SEQUENCE [LARGE SCALE GENOMIC DNA]</scope>
    <source>
        <strain evidence="8 9">NPDC020568</strain>
    </source>
</reference>
<dbReference type="Gene3D" id="3.30.300.30">
    <property type="match status" value="5"/>
</dbReference>
<keyword evidence="5" id="KW-0045">Antibiotic biosynthesis</keyword>
<feature type="domain" description="Carrier" evidence="7">
    <location>
        <begin position="3589"/>
        <end position="3664"/>
    </location>
</feature>
<dbReference type="Gene3D" id="1.10.1200.10">
    <property type="entry name" value="ACP-like"/>
    <property type="match status" value="4"/>
</dbReference>
<dbReference type="PROSITE" id="PS00455">
    <property type="entry name" value="AMP_BINDING"/>
    <property type="match status" value="5"/>
</dbReference>
<keyword evidence="9" id="KW-1185">Reference proteome</keyword>
<dbReference type="NCBIfam" id="TIGR01720">
    <property type="entry name" value="NRPS-para261"/>
    <property type="match status" value="1"/>
</dbReference>
<keyword evidence="3" id="KW-0597">Phosphoprotein</keyword>
<dbReference type="Pfam" id="PF00501">
    <property type="entry name" value="AMP-binding"/>
    <property type="match status" value="5"/>
</dbReference>
<dbReference type="PANTHER" id="PTHR45527">
    <property type="entry name" value="NONRIBOSOMAL PEPTIDE SYNTHETASE"/>
    <property type="match status" value="1"/>
</dbReference>
<dbReference type="Gene3D" id="3.40.50.1820">
    <property type="entry name" value="alpha/beta hydrolase"/>
    <property type="match status" value="1"/>
</dbReference>
<dbReference type="InterPro" id="IPR001242">
    <property type="entry name" value="Condensation_dom"/>
</dbReference>
<dbReference type="PROSITE" id="PS50075">
    <property type="entry name" value="CARRIER"/>
    <property type="match status" value="5"/>
</dbReference>
<dbReference type="InterPro" id="IPR023213">
    <property type="entry name" value="CAT-like_dom_sf"/>
</dbReference>
<evidence type="ECO:0000256" key="1">
    <source>
        <dbReference type="ARBA" id="ARBA00001957"/>
    </source>
</evidence>
<dbReference type="InterPro" id="IPR029058">
    <property type="entry name" value="AB_hydrolase_fold"/>
</dbReference>
<dbReference type="InterPro" id="IPR001031">
    <property type="entry name" value="Thioesterase"/>
</dbReference>
<dbReference type="InterPro" id="IPR020806">
    <property type="entry name" value="PKS_PP-bd"/>
</dbReference>
<dbReference type="InterPro" id="IPR025110">
    <property type="entry name" value="AMP-bd_C"/>
</dbReference>
<protein>
    <submittedName>
        <fullName evidence="8">Amino acid adenylation domain-containing protein</fullName>
    </submittedName>
</protein>
<dbReference type="CDD" id="cd05930">
    <property type="entry name" value="A_NRPS"/>
    <property type="match status" value="1"/>
</dbReference>
<dbReference type="Gene3D" id="3.30.559.10">
    <property type="entry name" value="Chloramphenicol acetyltransferase-like domain"/>
    <property type="match status" value="6"/>
</dbReference>
<sequence>MTQSERNLDSSREQSVSAPGGAAEFPGPVPGNGAHPHNGNGSHNGASPSPRTGERLRLSAAQRGIWFAQHLAGSSPISVAQYVEIAGPIDLDALVAACDTAGREFGSAYVRLVEEDGEPYQIVDEGLPSPVSVLDLRGHDDPVAAAHDLMVRDYSAPLDLRSDRLMKCVVFHVGPDHYLWYQRAHHIVLDGFAAVTMLQRITELYNAWVTGEQPPASTAKDLSEIVDQDLSYRGSTRFDNDRNYWTEHLDGAPPVVSLAGRVGKPTIHPALVSADLPDVTAQLLDRVVADRGTSVTPVIVAAFAAYLARMTGSDEVLLSLPVSGRHSAVLRRSGGMVANVVPLRVPVAGRGTGAVIDAVQGELTSALRRQRYRQEDIFHDMGIARDETASFGPAVNLMMVDNEIVLGTTTGRLHVLTSGPTADLFVNIYPGAGRDSTQIDFQGNPSAYSSDELAAHHTRFLMFLHEFLAGGPEHPVSTLPLLEPAERAALLPVRGPQNTGDRLLPDILTEGAHRDPAATAIATTTETLTYRDLDTRSSQLARYLIGRGCGPGTAVAIVLRRSAETIVAAWAVAKCGAAIVQVDPDYPAKRIEHMITDSAARTVITLDALRDRLPADAPALLADDPATRQACADNDPGPVTDADRTRPLHTGDLAYLTYTSGSTGVPKGVQVTHRGLANLAADRSDTYGMTSRSRVSYALSPAFDASFEQFLTCFANGATLVVVPPEVIGGERLTGLLADRHITHLTLTPAMLATVDPHPLTDLRVVVVGGDVCPPHVIERWSRHCAMFNEYGPTETTVTAAAARIRPGRDLTAGGPIRGVAAMILDRALQPVPVGTAGELYLAGPGLARGYNRRFPDTAARFVADPHGDPGQRMYRTGDLARWTVEDSRVSLELLGRSDFQVKIRGYRIEPAEVDAALTAHPDVDLSVTVPVHNNAGATVLASYVVPVDDHRADPEQLQRFARESLPPHMVPAVIVPLDRLPVNAFGKLDRAALPEPEFGAAPAGRAPETAREILMAGLFSEILGVPQVGADDSFFALGGDSILSIQLVSRAKAVGLGFSTQDVFEHKTVAALAAMATEAGGAPQLRELPGGGTGPIPLSPIVHAMLGRGHYDRFAQATLVELPDRLDPAHLVRALHTLLDRHDILRATLHVTASGEHRLDVAAPGSVDAATVLTDRTLRDRDAGEIDRHLQAAADHLDPAAGVLVQAVRMQDGTGAAPDLLWLVIHHLAVDAVSWRILLADLAHIWLQVSTGEDPQPGAGTTSVRRWVHGLTEQASARRPAELARWTEVLAGGDRLLGSRPLDPARDVMATAGRIRLRIPADITEAVLTTLPARFHGSANDPLLAALALALAQWRARRGGTAGTELISLEGHGREEQAVPGADLSATAGWFTTRFPVRLEMSGVDLDDAFAGGPAAGSAIKQVKEQLRTVPDNGIGYGMLRYLDPVGSAELGSAPEPQISFNYLGRVGVRDHSGAWTPTTEFTSLTATTDPRMALPAVVDVNAIAESGPDGLELDATWEFARNIVDADAMAELADLWVQALHGLAAHLHTDSAGGYTPSDFPLVTVSQADIDGWSREFPAMTDVWPLTALQTGLLFHTLYDRDGDDSYIVQATLTLAGQVDPQRMRQAAQTLIDRHDSLRTAFVETADGPRQIVLQNVRADWRETDLTAHDPTARDRELHRLTTEAAAPFDPARPPLLRFQLLRTGATEYRLLITDHHLVLDGWSMPLLIHQLLVLYTNGAEAADLAAPRSFRDYLQWLHTQDDDAATTAWQRMLAGVDNPTRVTGRPDRTGSAAGGEVGLDLDTATAAAVLDLARSHGVTAGTTVQVAWALLLTALTGRSDVVFGNTVSHRPPQLLGVEHMVGLFINTLPVRVRFDPRETVAELLIRVQSEQAAMLEHRHIGLAELQHATGIADMFDTVTVLESYPLDREGLARDLDAAGLQLVDLDAQDATPYPLSLQVTPPRPTGDDAGTYTITLRYAADRFDTEQAGSLLARFEQILTQLVTDPTTHTAAVTPGRDPETRAPLPATGAPAVPERTLHDILTATAHRYPDAAAVRSGDTTLTYRVLQQRAEDLAALLTDRGARPETFVALALPRSIDLVVAIWAVAKTGAAFIPLDPANPGDRIAGMLADSGTGLGITTVPVAAHLPGTVDWLTLDDTHMRRAAPTPTRAATPGNTAYLIFTSGSTGTPKAVQVTHRGLADLVAAHTEAFAADSTSTVLQVASPGFDASVSELLLAHGNGACLLIAPPDVYGGTDLTELLRIGHVTHAIITPSVLNTLDPARLPDLTTLAVVGEATGADTVHRWAPGRRLMNHYGPTETTIWATGSAALQPGEPVTIGGPVHGISVTVLDMWLRPVPAGVAGELYLGGPALARGYFGRPATTASRFVADPYSAHGERLYRTGDSVRWIHGRTGLELEYLGRNDQQVKIHGLRIEPGEIDTQLTRHPAVASAATITRTGPTGEPILVSYVVPAPGATLDTTALHDHLDRTLAHYMNPAAIIELGDMPVTATGKVDRKALQHHEFTTPDVAGRAPATPEEHTMADLFAQVLHRDNVSADSNFFTLGGDSIVSMRLVASAKAAGLVLTPREVFEGKTVAALAATARHDLPATDTGAAQHPLVTLDEPEIDALRQRYPGLTDIWPLSPMQSGIHFHSTFTGEDTGTTDNYTVQTTIGFTGDIDTDRLRRAAQALIDRHDILRAGFVETAAGPHQIVVEHTGTVFRDIDLTRDDPRTAAEIAAADAAAGFDLSAPPLIRFTLLHLEPGVHRLLVTNHHVILDGWSMPLLMGELLENYGTPERIGATEPAPSYRDYLTWLQHQNPAASKSVWAREYADVDSPTRVARATSTASTAAEVNADLPADLYGALRDVAADTAVTVNTAVAAAWALNLRVLTGDTDIVFGSAVSGRPPELPDVDRTLGMFLNTIPMRVRLDPAHTLRDLLTRIQDQHARMLDHHYIGLPEIQRAAGVTELFDTAIAFQSFPVDRPALQRLVESAGLHIGEISGVDATPFPLSLVVAPTHDGSPGLRITLRFLEDGFDSAHAHHILTRFVDILTRIARDPATRLGALALPDVPAPDHPGTAHHTPDTLAGILTATAATAPAAVAAHYGTTTLTYRELDEQSNRLARTLLRRGARPGRITALALPRSLPGVVALWAAAKAGTAFVPIDPNLPAGRIEFLLSDSAARLGITDTATAPNLPAGIDWLIIDDETTHRSVAAESPEPVTDTERGTPLHPDRGAYVIYTSGSTGTPKGVRVGHRALADVVAAQHRTLHVDEQSTVLQVASPSFDANLFELLMAHGSGARLVIAPPDVYGGRELADLIRREHITHAVITPSALSTVPADDLTGLRVLATAGEPVGRELVDRWAPGRTMINLYGPSETTIWATAGELTAATPIGIGRPVGPVAAAVLDTWLRPVPQGVAGELYLFGPGLAEGYIDRPGLTATRFIACPFDTGSARMYRTGDIVRRTPGGDLEFVGRNDFQVKVRGSRVELGEIDAVLSARPDITFATTLAHHGDGGPARLVSYVVPAPEVNVSADTLTAALAAALPTYMVPAAIMVLDDVPLTAHGKLDRDRLPEPAFAAREYRAPATWPEELVADTYAQVLDMPRVGADDDFFALGGDSLSASLVVARIGAALGVRVPVRALFEAPTVAALARHTTTLRSGDRIPLTARPHPEPVPLSLAQQRMWFLNRYEPDSAAYNIPVMLRLTGHLDTGALHDALTDVIARHEVLRTIYPETAGEPRQQVLTDPAPPLHTVPADAATLTDTVTAFVRTGFDVTTEVPLRIGLFDLGTGDYMLVLVVHHIAGDGQSMGPLARDVVTAYAARAGGHAPHWQPLPVQYADYALWQREVLGAADDPESLLSAQLQFWRDTLTDAPDRLDLPTDRPRPPIASLAGGRIPVAIDAALHTKLLDLAHTRGSSLFMAVHAALAAVLARLSSSDDIVIGTPVAGRGEPGLDDLVGMFVNTLALRTPVDTGESFTDHLTRTRDTDLAAFEHADVPFERVVEELNPQRATDRHPLFQVMLAFQNLAGTGVELPGVTVTRADIDTGLSQFDLQLILADTYDDGGAAGGLSGTLTYARDLFDDTTAHQFVTRLLRVLEAVTTDPAVAVGDIDWLDTSEHHDLLTRIGPHPTGPQPPALLPDVFAAAVHANPTGAALLAGDTELTYRDLDTRSNQLARLLIRRGAGPEHPVLVATGRTAEAIVAWWAVVKTGAPYVPVDPRYPTGRIEQMVTDSHAHLGLTLTATRPQLPGNVDWILLDSPDAHPHIDTESAEPVTDTDRLRPLRPGNTAYIVFTSGSTGRPKGVAVTHTGIADFVTAQRSGTPPDSSDRVLHFASPSFDASLLEILLAAGRAATLVIAPTGIYGGDELAEFLRTHRITHAFVTPAALASVDPTGLDDLRTVMSGGDEVPADLINRWAGTDRAGTREFRVLYGPTETTMVATATAPVHPGERPTIGTPLPGMQALVLDDRLRPAPVGVTGELYLAGPALARGYLNRAATNAARFTACPYAEPGSRMYRTGDLVRWNTHGDLEFVGRNDFQVKVRGYRVELGEIDTALGARPDIAYAVTIPRRDGTGPVTLVSYVVPAPGADLSADTLTTALADTLPAYMVPAAIMVLDRIPLSPNGKLDRKALPEPVLQAKQFRAPASPVEEIVAGVFADVLGLDRAVGADDDFFELGGNSLVATRVAARIGAALDATVPVAMIFDAPTVTKLAARAESHADTGRVALTPQPRPPHIPLSYAQQRMWFLNRFEPDSAAYSIPIVIRLTGHLDTDALHHALTDVIDRHEVLRTYYPHTDGEPAQVVLPADHTTPPLHPTPIDDTDLPAALAGFVATVFDVTSEVPLRARLYNTGPDTWVLAVVIHHICGDGSSLAPLARDMMTAYQARVNSRPPTWTPLPVQYADYTIWQHTVLGSEHDPGSLLRAQIDYWTTQLADLPPLLELPTDRPRPAIQTYTGADIPLTIDAGLHADLDTIARTHNTTLFMVFHAALAATLGRLAATDDIAIGTPYAGRGEPELDDLVGMFVNTLVLRTRLTAQMTFTELLDHVRGTDLAAFGHADVPFERLVQELNPVRSHAHHPLFQVMLAFQNQTGTEFELPGLTASAVEADTATSLFDLQITVSDTYDATGAPTGITGGITYATDLFDPATAATLAARLHRMLRAIAADPTRQVHDIELLDTTEKDAVLHRWNTTEQPLDPDETLPALFTRAATTHADRPAVEYGTHTLTYAEFAARINRLARWLITRGVGPDTLVALRMPRSLDQITAMYAVHAAGGGYVPIDPTHPADRIDYMLTTAAPVVDLTTLDGIDLTGYDDTPVTDTDRHTPLRPHNTAYVLFTSGSTGRPKGVAVPHSAVLNQLHWIIGTYRLTAADTVLQKTPATFDVSVWELFATLAVGARLVIARPDGHTDPAYLADTIDDRHITLTSFVPSMLAAFADAAPAQSLTSLRALLVGGEAFGADVAATAHRAMPHTELHNLYGPTEFTLHATSHPVTGTDDGSVPMGTPVWNVRAHILDTHLRPVPPGVAGDLYLAGNQIARGYHARPGLTAERFVPDPFTDGERMYRTGDRARRLRTGELEYLGRTDFQVKLRGLRIELGEIEAVLAEHPTVARAIAAVHTSTTGDRLITYLVPAAGAAVDTDAVLAHAATELPDYMVPTTVMVLDTVPFTASGKLDRTHLPEPVFAVGEFREPESWLEGEVARAYGHVLGVDRVGADDDFYALGGNSLKSVQVVSELRKELDYEVPVSWILSDPRPAELAKRIETGMRTGHVTSEPAGPGFDVLLPIRTTGTQPPLFCIHPASGLAWSYRPLGEYLTGDRPIYGIQAPQLSGADPGPATIDDTARRYLDEIRTIQPHGPYHLLGWSLGGQIAHAIAVEIRAAGEEVALLALLDAEADGFDRSAVTTVTAGELVANLGPVMGIDFVPTDATAEEAAALIRQNLGEELGIDATLIQRMTDAYNQSIRAAAEWQPRILDSDMLYFTATGERRAAATGHRGWEPHVRGHITDIDIDATHLAMTEPAVLARIAHVLNDQLDRETAGHNG</sequence>
<dbReference type="InterPro" id="IPR042099">
    <property type="entry name" value="ANL_N_sf"/>
</dbReference>
<name>A0ABW7TM35_9NOCA</name>
<dbReference type="SMART" id="SM00823">
    <property type="entry name" value="PKS_PP"/>
    <property type="match status" value="5"/>
</dbReference>
<gene>
    <name evidence="8" type="ORF">ACH4WX_14515</name>
</gene>
<feature type="domain" description="Carrier" evidence="7">
    <location>
        <begin position="1007"/>
        <end position="1081"/>
    </location>
</feature>
<dbReference type="InterPro" id="IPR045851">
    <property type="entry name" value="AMP-bd_C_sf"/>
</dbReference>
<dbReference type="SUPFAM" id="SSF56801">
    <property type="entry name" value="Acetyl-CoA synthetase-like"/>
    <property type="match status" value="5"/>
</dbReference>
<dbReference type="Proteomes" id="UP001611263">
    <property type="component" value="Unassembled WGS sequence"/>
</dbReference>
<evidence type="ECO:0000256" key="2">
    <source>
        <dbReference type="ARBA" id="ARBA00022450"/>
    </source>
</evidence>
<evidence type="ECO:0000256" key="3">
    <source>
        <dbReference type="ARBA" id="ARBA00022553"/>
    </source>
</evidence>
<comment type="cofactor">
    <cofactor evidence="1">
        <name>pantetheine 4'-phosphate</name>
        <dbReference type="ChEBI" id="CHEBI:47942"/>
    </cofactor>
</comment>
<organism evidence="8 9">
    <name type="scientific">Nocardia carnea</name>
    <dbReference type="NCBI Taxonomy" id="37328"/>
    <lineage>
        <taxon>Bacteria</taxon>
        <taxon>Bacillati</taxon>
        <taxon>Actinomycetota</taxon>
        <taxon>Actinomycetes</taxon>
        <taxon>Mycobacteriales</taxon>
        <taxon>Nocardiaceae</taxon>
        <taxon>Nocardia</taxon>
    </lineage>
</organism>
<dbReference type="Pfam" id="PF00550">
    <property type="entry name" value="PP-binding"/>
    <property type="match status" value="5"/>
</dbReference>
<evidence type="ECO:0000313" key="8">
    <source>
        <dbReference type="EMBL" id="MFI1461920.1"/>
    </source>
</evidence>
<dbReference type="InterPro" id="IPR020845">
    <property type="entry name" value="AMP-binding_CS"/>
</dbReference>
<dbReference type="Pfam" id="PF00975">
    <property type="entry name" value="Thioesterase"/>
    <property type="match status" value="1"/>
</dbReference>